<keyword evidence="4" id="KW-1185">Reference proteome</keyword>
<accession>U5CPR8</accession>
<evidence type="ECO:0000313" key="4">
    <source>
        <dbReference type="Proteomes" id="UP000017836"/>
    </source>
</evidence>
<dbReference type="AlphaFoldDB" id="U5CPR8"/>
<dbReference type="eggNOG" id="ENOG502QRUR">
    <property type="taxonomic scope" value="Eukaryota"/>
</dbReference>
<evidence type="ECO:0000259" key="2">
    <source>
        <dbReference type="Pfam" id="PF02668"/>
    </source>
</evidence>
<dbReference type="Pfam" id="PF02668">
    <property type="entry name" value="TauD"/>
    <property type="match status" value="1"/>
</dbReference>
<evidence type="ECO:0000256" key="1">
    <source>
        <dbReference type="ARBA" id="ARBA00023002"/>
    </source>
</evidence>
<dbReference type="PANTHER" id="PTHR10696:SF21">
    <property type="entry name" value="TAUD_TFDA-LIKE DOMAIN-CONTAINING PROTEIN"/>
    <property type="match status" value="1"/>
</dbReference>
<dbReference type="OMA" id="HNEQAYT"/>
<keyword evidence="1" id="KW-0560">Oxidoreductase</keyword>
<dbReference type="PANTHER" id="PTHR10696">
    <property type="entry name" value="GAMMA-BUTYROBETAINE HYDROXYLASE-RELATED"/>
    <property type="match status" value="1"/>
</dbReference>
<dbReference type="Proteomes" id="UP000017836">
    <property type="component" value="Unassembled WGS sequence"/>
</dbReference>
<protein>
    <recommendedName>
        <fullName evidence="2">TauD/TfdA-like domain-containing protein</fullName>
    </recommendedName>
</protein>
<evidence type="ECO:0000313" key="3">
    <source>
        <dbReference type="EMBL" id="ERN15161.1"/>
    </source>
</evidence>
<dbReference type="InterPro" id="IPR042098">
    <property type="entry name" value="TauD-like_sf"/>
</dbReference>
<dbReference type="OrthoDB" id="408743at2759"/>
<sequence length="330" mass="37129">MAHAFEQIQLPQQKHLNGGFQFPAILSPNPSFYPRSASVSLHEFTQRITESKPWLESLLLSSGSILFRGFPVKTSSDFNAVVEAFGFEELPYVGGAAPRTNVFGRVFTANESPPDSPIPFHHEMAQVPEYPTKLFFFCEEEPRKGGETPIVLSHLIYEKMKDRFPEFVERLEEHGLIYTRVLGKGDDPSSPIGRGWQSTFLTQDKIEAEKRASRLGMTLEWTEDGVKTIIGPIPAIKYDATRGRKIWFNSMAAAYTGWKDSRNDPVKAVTFGDGAPLPADIILECLKILEEESVVIPWQKGDVILVDNLAVLHSRRPFEPPRRILVSICK</sequence>
<dbReference type="HOGENOM" id="CLU_044153_3_0_1"/>
<reference evidence="4" key="1">
    <citation type="journal article" date="2013" name="Science">
        <title>The Amborella genome and the evolution of flowering plants.</title>
        <authorList>
            <consortium name="Amborella Genome Project"/>
        </authorList>
    </citation>
    <scope>NUCLEOTIDE SEQUENCE [LARGE SCALE GENOMIC DNA]</scope>
</reference>
<dbReference type="InterPro" id="IPR003819">
    <property type="entry name" value="TauD/TfdA-like"/>
</dbReference>
<organism evidence="3 4">
    <name type="scientific">Amborella trichopoda</name>
    <dbReference type="NCBI Taxonomy" id="13333"/>
    <lineage>
        <taxon>Eukaryota</taxon>
        <taxon>Viridiplantae</taxon>
        <taxon>Streptophyta</taxon>
        <taxon>Embryophyta</taxon>
        <taxon>Tracheophyta</taxon>
        <taxon>Spermatophyta</taxon>
        <taxon>Magnoliopsida</taxon>
        <taxon>Amborellales</taxon>
        <taxon>Amborellaceae</taxon>
        <taxon>Amborella</taxon>
    </lineage>
</organism>
<dbReference type="EMBL" id="KI392510">
    <property type="protein sequence ID" value="ERN15161.1"/>
    <property type="molecule type" value="Genomic_DNA"/>
</dbReference>
<name>U5CPR8_AMBTC</name>
<dbReference type="FunFam" id="3.60.130.10:FF:000006">
    <property type="entry name" value="Clavaminate synthase-like protein At3g21360"/>
    <property type="match status" value="1"/>
</dbReference>
<dbReference type="Gramene" id="ERN15161">
    <property type="protein sequence ID" value="ERN15161"/>
    <property type="gene ID" value="AMTR_s00056p00140230"/>
</dbReference>
<dbReference type="STRING" id="13333.U5CPR8"/>
<dbReference type="InterPro" id="IPR050411">
    <property type="entry name" value="AlphaKG_dependent_hydroxylases"/>
</dbReference>
<dbReference type="KEGG" id="atr:18443443"/>
<proteinExistence type="predicted"/>
<dbReference type="Gene3D" id="3.60.130.10">
    <property type="entry name" value="Clavaminate synthase-like"/>
    <property type="match status" value="1"/>
</dbReference>
<dbReference type="SUPFAM" id="SSF51197">
    <property type="entry name" value="Clavaminate synthase-like"/>
    <property type="match status" value="1"/>
</dbReference>
<feature type="domain" description="TauD/TfdA-like" evidence="2">
    <location>
        <begin position="35"/>
        <end position="326"/>
    </location>
</feature>
<dbReference type="GO" id="GO:0016491">
    <property type="term" value="F:oxidoreductase activity"/>
    <property type="evidence" value="ECO:0007669"/>
    <property type="project" value="UniProtKB-KW"/>
</dbReference>
<gene>
    <name evidence="3" type="ORF">AMTR_s00056p00140230</name>
</gene>